<sequence>MQHERALKLDSPVSPLRMACLTGVVHRKMAGPLSLPPGNSLTLTAGNLDKAVAGLLTTRLVASDVNGQTAPAGFTRTTAFGRQSLAPTTNCVANASPTTLHRRDGQLVWPRPAHMQLRIRSYRAS</sequence>
<reference evidence="1 2" key="1">
    <citation type="submission" date="2016-12" db="EMBL/GenBank/DDBJ databases">
        <title>The new phylogeny of genus Mycobacterium.</title>
        <authorList>
            <person name="Tortoli E."/>
            <person name="Trovato A."/>
            <person name="Cirillo D.M."/>
        </authorList>
    </citation>
    <scope>NUCLEOTIDE SEQUENCE [LARGE SCALE GENOMIC DNA]</scope>
    <source>
        <strain evidence="1 2">DSM 45069</strain>
    </source>
</reference>
<dbReference type="AlphaFoldDB" id="A0A1W9ZCI9"/>
<dbReference type="EMBL" id="MVHG01000048">
    <property type="protein sequence ID" value="ORA11974.1"/>
    <property type="molecule type" value="Genomic_DNA"/>
</dbReference>
<organism evidence="1 2">
    <name type="scientific">Mycobacterium arosiense ATCC BAA-1401 = DSM 45069</name>
    <dbReference type="NCBI Taxonomy" id="1265311"/>
    <lineage>
        <taxon>Bacteria</taxon>
        <taxon>Bacillati</taxon>
        <taxon>Actinomycetota</taxon>
        <taxon>Actinomycetes</taxon>
        <taxon>Mycobacteriales</taxon>
        <taxon>Mycobacteriaceae</taxon>
        <taxon>Mycobacterium</taxon>
        <taxon>Mycobacterium avium complex (MAC)</taxon>
    </lineage>
</organism>
<evidence type="ECO:0000313" key="2">
    <source>
        <dbReference type="Proteomes" id="UP000192707"/>
    </source>
</evidence>
<dbReference type="Proteomes" id="UP000192707">
    <property type="component" value="Unassembled WGS sequence"/>
</dbReference>
<keyword evidence="2" id="KW-1185">Reference proteome</keyword>
<protein>
    <submittedName>
        <fullName evidence="1">Uncharacterized protein</fullName>
    </submittedName>
</protein>
<comment type="caution">
    <text evidence="1">The sequence shown here is derived from an EMBL/GenBank/DDBJ whole genome shotgun (WGS) entry which is preliminary data.</text>
</comment>
<name>A0A1W9ZCI9_MYCAI</name>
<gene>
    <name evidence="1" type="ORF">BST14_17845</name>
</gene>
<evidence type="ECO:0000313" key="1">
    <source>
        <dbReference type="EMBL" id="ORA11974.1"/>
    </source>
</evidence>
<accession>A0A1W9ZCI9</accession>
<proteinExistence type="predicted"/>